<accession>A4S7W9</accession>
<keyword evidence="10" id="KW-1185">Reference proteome</keyword>
<reference evidence="9 10" key="1">
    <citation type="journal article" date="2007" name="Proc. Natl. Acad. Sci. U.S.A.">
        <title>The tiny eukaryote Ostreococcus provides genomic insights into the paradox of plankton speciation.</title>
        <authorList>
            <person name="Palenik B."/>
            <person name="Grimwood J."/>
            <person name="Aerts A."/>
            <person name="Rouze P."/>
            <person name="Salamov A."/>
            <person name="Putnam N."/>
            <person name="Dupont C."/>
            <person name="Jorgensen R."/>
            <person name="Derelle E."/>
            <person name="Rombauts S."/>
            <person name="Zhou K."/>
            <person name="Otillar R."/>
            <person name="Merchant S.S."/>
            <person name="Podell S."/>
            <person name="Gaasterland T."/>
            <person name="Napoli C."/>
            <person name="Gendler K."/>
            <person name="Manuell A."/>
            <person name="Tai V."/>
            <person name="Vallon O."/>
            <person name="Piganeau G."/>
            <person name="Jancek S."/>
            <person name="Heijde M."/>
            <person name="Jabbari K."/>
            <person name="Bowler C."/>
            <person name="Lohr M."/>
            <person name="Robbens S."/>
            <person name="Werner G."/>
            <person name="Dubchak I."/>
            <person name="Pazour G.J."/>
            <person name="Ren Q."/>
            <person name="Paulsen I."/>
            <person name="Delwiche C."/>
            <person name="Schmutz J."/>
            <person name="Rokhsar D."/>
            <person name="Van de Peer Y."/>
            <person name="Moreau H."/>
            <person name="Grigoriev I.V."/>
        </authorList>
    </citation>
    <scope>NUCLEOTIDE SEQUENCE [LARGE SCALE GENOMIC DNA]</scope>
    <source>
        <strain evidence="9 10">CCE9901</strain>
    </source>
</reference>
<dbReference type="eggNOG" id="KOG0522">
    <property type="taxonomic scope" value="Eukaryota"/>
</dbReference>
<dbReference type="Proteomes" id="UP000001568">
    <property type="component" value="Chromosome 14"/>
</dbReference>
<evidence type="ECO:0000313" key="10">
    <source>
        <dbReference type="Proteomes" id="UP000001568"/>
    </source>
</evidence>
<dbReference type="InterPro" id="IPR055285">
    <property type="entry name" value="ANKRD13_C"/>
</dbReference>
<feature type="non-terminal residue" evidence="9">
    <location>
        <position position="1"/>
    </location>
</feature>
<dbReference type="OrthoDB" id="1585644at2759"/>
<dbReference type="GeneID" id="5005242"/>
<evidence type="ECO:0000256" key="3">
    <source>
        <dbReference type="ARBA" id="ARBA00022737"/>
    </source>
</evidence>
<evidence type="ECO:0000256" key="4">
    <source>
        <dbReference type="ARBA" id="ARBA00022824"/>
    </source>
</evidence>
<dbReference type="Pfam" id="PF11904">
    <property type="entry name" value="ANKRD13_C"/>
    <property type="match status" value="2"/>
</dbReference>
<dbReference type="AlphaFoldDB" id="A4S7W9"/>
<name>A4S7W9_OSTLU</name>
<sequence>LAREIRPEMARAVEGVGDFETRAAWRFGSRVLAPLIKMVAPRDAYAVTCVGKKLRIDGELRGIDSEALVRSMMPKWRRGKFSLIYDGDAGERAALWFVDHESREVVNAMEKPTRRDGDDADAASTSDAPPLTEEEMIDAITDALLAEGAAKKKVRTEGFKFAPVKGWIAGKASAWIGGRKAEIWEATAKLARETVAPGGGFKLDGSFEEYVESANDARENVVTRAPLGESSKDKSGLNIDDSKDMPQRLRKMSARCWLVRDFPLKASQASQILDVLERANKNAAHVNRVVKYWCSNHENMFPVKIQVPLMLTIYAQVQFKDFKALDKRAREAKLRDGFFEIPSDYRVKSVDEMLAEVEERANRDMERIEALDESLDVDNETEEIRQLRVELERLAKNTSGEDEGDDEYEFDDDDDDEDEDDENLDADRMNVR</sequence>
<dbReference type="PANTHER" id="PTHR12447:SF25">
    <property type="entry name" value="ANKYRIN REPEAT DOMAIN-CONTAINING PROTEIN 13C"/>
    <property type="match status" value="1"/>
</dbReference>
<keyword evidence="3" id="KW-0677">Repeat</keyword>
<evidence type="ECO:0000256" key="2">
    <source>
        <dbReference type="ARBA" id="ARBA00004308"/>
    </source>
</evidence>
<dbReference type="EMBL" id="CP000594">
    <property type="protein sequence ID" value="ABO99642.1"/>
    <property type="molecule type" value="Genomic_DNA"/>
</dbReference>
<feature type="compositionally biased region" description="Acidic residues" evidence="7">
    <location>
        <begin position="400"/>
        <end position="424"/>
    </location>
</feature>
<evidence type="ECO:0000313" key="9">
    <source>
        <dbReference type="EMBL" id="ABO99642.1"/>
    </source>
</evidence>
<dbReference type="InterPro" id="IPR021832">
    <property type="entry name" value="ANKRD13"/>
</dbReference>
<feature type="region of interest" description="Disordered" evidence="7">
    <location>
        <begin position="392"/>
        <end position="432"/>
    </location>
</feature>
<feature type="region of interest" description="Disordered" evidence="7">
    <location>
        <begin position="109"/>
        <end position="133"/>
    </location>
</feature>
<organism evidence="9 10">
    <name type="scientific">Ostreococcus lucimarinus (strain CCE9901)</name>
    <dbReference type="NCBI Taxonomy" id="436017"/>
    <lineage>
        <taxon>Eukaryota</taxon>
        <taxon>Viridiplantae</taxon>
        <taxon>Chlorophyta</taxon>
        <taxon>Mamiellophyceae</taxon>
        <taxon>Mamiellales</taxon>
        <taxon>Bathycoccaceae</taxon>
        <taxon>Ostreococcus</taxon>
    </lineage>
</organism>
<evidence type="ECO:0000256" key="7">
    <source>
        <dbReference type="SAM" id="MobiDB-lite"/>
    </source>
</evidence>
<dbReference type="OMA" id="LWFVDHE"/>
<dbReference type="GO" id="GO:0005783">
    <property type="term" value="C:endoplasmic reticulum"/>
    <property type="evidence" value="ECO:0007669"/>
    <property type="project" value="UniProtKB-SubCell"/>
</dbReference>
<evidence type="ECO:0000256" key="5">
    <source>
        <dbReference type="ARBA" id="ARBA00023043"/>
    </source>
</evidence>
<dbReference type="KEGG" id="olu:OSTLU_93744"/>
<dbReference type="HOGENOM" id="CLU_034144_0_0_1"/>
<comment type="subcellular location">
    <subcellularLocation>
        <location evidence="2">Endomembrane system</location>
    </subcellularLocation>
    <subcellularLocation>
        <location evidence="1">Endoplasmic reticulum</location>
    </subcellularLocation>
</comment>
<feature type="domain" description="Ankyrin repeat" evidence="8">
    <location>
        <begin position="55"/>
        <end position="187"/>
    </location>
</feature>
<evidence type="ECO:0000256" key="1">
    <source>
        <dbReference type="ARBA" id="ARBA00004240"/>
    </source>
</evidence>
<feature type="domain" description="Ankyrin repeat" evidence="8">
    <location>
        <begin position="231"/>
        <end position="345"/>
    </location>
</feature>
<proteinExistence type="predicted"/>
<keyword evidence="5" id="KW-0040">ANK repeat</keyword>
<keyword evidence="6" id="KW-0472">Membrane</keyword>
<dbReference type="RefSeq" id="XP_001421349.1">
    <property type="nucleotide sequence ID" value="XM_001421312.1"/>
</dbReference>
<evidence type="ECO:0000259" key="8">
    <source>
        <dbReference type="Pfam" id="PF11904"/>
    </source>
</evidence>
<protein>
    <recommendedName>
        <fullName evidence="8">Ankyrin repeat domain-containing protein</fullName>
    </recommendedName>
</protein>
<gene>
    <name evidence="9" type="ORF">OSTLU_93744</name>
</gene>
<evidence type="ECO:0000256" key="6">
    <source>
        <dbReference type="ARBA" id="ARBA00023136"/>
    </source>
</evidence>
<keyword evidence="4" id="KW-0256">Endoplasmic reticulum</keyword>
<dbReference type="PANTHER" id="PTHR12447">
    <property type="entry name" value="ANKYRIN REPEAT DOMAIN-CONTAINING PROTEIN 13"/>
    <property type="match status" value="1"/>
</dbReference>